<accession>A0ABR1J5J7</accession>
<name>A0ABR1J5J7_9AGAR</name>
<feature type="region of interest" description="Disordered" evidence="1">
    <location>
        <begin position="54"/>
        <end position="85"/>
    </location>
</feature>
<feature type="compositionally biased region" description="Basic and acidic residues" evidence="1">
    <location>
        <begin position="69"/>
        <end position="81"/>
    </location>
</feature>
<reference evidence="2 3" key="1">
    <citation type="submission" date="2024-01" db="EMBL/GenBank/DDBJ databases">
        <title>A draft genome for the cacao thread blight pathogen Marasmiellus scandens.</title>
        <authorList>
            <person name="Baruah I.K."/>
            <person name="Leung J."/>
            <person name="Bukari Y."/>
            <person name="Amoako-Attah I."/>
            <person name="Meinhardt L.W."/>
            <person name="Bailey B.A."/>
            <person name="Cohen S.P."/>
        </authorList>
    </citation>
    <scope>NUCLEOTIDE SEQUENCE [LARGE SCALE GENOMIC DNA]</scope>
    <source>
        <strain evidence="2 3">GH-19</strain>
    </source>
</reference>
<sequence>MDERNESETDDKTFHQSQEEIHLDAESNKDEFELHANNNLEPDFELDQMLAHQMALQDEEMNPVDTEVAEVHSNPDVELPQRTRKLPARFASFQLSALSSVRRSRRNSSPDEPRMVHFAPSPSPPPPPPPMPNPQSEHSESEEEQIPAVYYRTPTNDYGVYRIFENAKPSFDAEEAVSFEDLCNVDDVDTDADSDPSPSFGPYANETIQNLMIWYQGCSGISLDQLDRLVSDVLLQKSYSSTDLKGFSAQREASRIDETGYRRPFDPSQDLPKEDGWTAKSIEIPIPHPRTKCSEDSAPTYSFEVYMRSPVDVIRNLVKDPNFLRWTLRSHKLFWEPSDDRPLQRIYNESYTSDRSLAQQRLADKISSGSNHETVTIDVHWYSDGTLLANNTGDASITPGYLSIGNLTKYERLKLSSNSFHQFVYFPTIDDAFKDWYRKKFNSRPSKALLAYLKRELVQATWGVIMDEQFEEMFIDGKLMECYDEIIRHFFLKFHIYTADYLEKIMLAGIKFLGNYPCVLCLIKRAHICHLGTKLDTKRRESQPRVDSETHRNRIENARKFIFDQGYSVSSDHVKNALGHSSYLPVRNMFSQLFGNIGENYFDIFCPEIMHDVESGEWQRLLEHFIRILKAQKDKDALDIFDERFRMLPTFGIGPTIRRFKHDVSKLKRLAARDREDILQCINSCIEGLVDEPHDSIIQNLIWDFQSWHAHAKLRLHTDSTIWSFRRDTQELGKALRRFSSKTCSEIKTVESKREVQRRVKQATRNNPDAIVSAAPQPKGYNIDTYKAHALTHYPNAIIYYGTTDGTSAQAGEASHRKVKEQYRRTNRHNFVRQLAKQEMRNRTLLRLKKTKDLMQANVQERIGQINPSLPYQISLSKRISIRISKLLNENKLDPALDDFVVKLKDHALARILGRNEHKGFSLQERRGLDIYHNRIFKHQTALIHYNSYDMRRERDTINPRIHPDIMTLASDWDGTSNSHPYYYGRVVGIFHMECTYLGPGSTDSSIHILPFFLVRWYQFDVRWKWGWKAKRKPRVYFPEASDDSAFGIVDPARVVRSVHLEPVFALGTTEELLGPTSIARQYQVYTRSKKEIERQDWNYYYVNIFVDRDMMMRFRGGGVGHKEIMDISQVLEERTGVLWSELPRYEKNGEVMNESEVEESEEEAEELAEPTHGEGEEEGDDEEILDSGSSGEEREVDELESEDESEDEHDTLDNLGFGQY</sequence>
<evidence type="ECO:0000313" key="2">
    <source>
        <dbReference type="EMBL" id="KAK7446752.1"/>
    </source>
</evidence>
<feature type="compositionally biased region" description="Pro residues" evidence="1">
    <location>
        <begin position="121"/>
        <end position="133"/>
    </location>
</feature>
<organism evidence="2 3">
    <name type="scientific">Marasmiellus scandens</name>
    <dbReference type="NCBI Taxonomy" id="2682957"/>
    <lineage>
        <taxon>Eukaryota</taxon>
        <taxon>Fungi</taxon>
        <taxon>Dikarya</taxon>
        <taxon>Basidiomycota</taxon>
        <taxon>Agaricomycotina</taxon>
        <taxon>Agaricomycetes</taxon>
        <taxon>Agaricomycetidae</taxon>
        <taxon>Agaricales</taxon>
        <taxon>Marasmiineae</taxon>
        <taxon>Omphalotaceae</taxon>
        <taxon>Marasmiellus</taxon>
    </lineage>
</organism>
<feature type="region of interest" description="Disordered" evidence="1">
    <location>
        <begin position="1"/>
        <end position="40"/>
    </location>
</feature>
<dbReference type="Proteomes" id="UP001498398">
    <property type="component" value="Unassembled WGS sequence"/>
</dbReference>
<dbReference type="InterPro" id="IPR041078">
    <property type="entry name" value="Plavaka"/>
</dbReference>
<proteinExistence type="predicted"/>
<gene>
    <name evidence="2" type="ORF">VKT23_014448</name>
</gene>
<dbReference type="EMBL" id="JBANRG010000043">
    <property type="protein sequence ID" value="KAK7446752.1"/>
    <property type="molecule type" value="Genomic_DNA"/>
</dbReference>
<evidence type="ECO:0000313" key="3">
    <source>
        <dbReference type="Proteomes" id="UP001498398"/>
    </source>
</evidence>
<feature type="region of interest" description="Disordered" evidence="1">
    <location>
        <begin position="1150"/>
        <end position="1221"/>
    </location>
</feature>
<feature type="compositionally biased region" description="Acidic residues" evidence="1">
    <location>
        <begin position="1154"/>
        <end position="1169"/>
    </location>
</feature>
<feature type="compositionally biased region" description="Basic and acidic residues" evidence="1">
    <location>
        <begin position="1"/>
        <end position="34"/>
    </location>
</feature>
<feature type="region of interest" description="Disordered" evidence="1">
    <location>
        <begin position="97"/>
        <end position="144"/>
    </location>
</feature>
<evidence type="ECO:0000256" key="1">
    <source>
        <dbReference type="SAM" id="MobiDB-lite"/>
    </source>
</evidence>
<comment type="caution">
    <text evidence="2">The sequence shown here is derived from an EMBL/GenBank/DDBJ whole genome shotgun (WGS) entry which is preliminary data.</text>
</comment>
<dbReference type="Pfam" id="PF18759">
    <property type="entry name" value="Plavaka"/>
    <property type="match status" value="1"/>
</dbReference>
<feature type="compositionally biased region" description="Acidic residues" evidence="1">
    <location>
        <begin position="1195"/>
        <end position="1211"/>
    </location>
</feature>
<protein>
    <submittedName>
        <fullName evidence="2">Uncharacterized protein</fullName>
    </submittedName>
</protein>
<keyword evidence="3" id="KW-1185">Reference proteome</keyword>
<feature type="compositionally biased region" description="Acidic residues" evidence="1">
    <location>
        <begin position="1176"/>
        <end position="1186"/>
    </location>
</feature>